<gene>
    <name evidence="2" type="ORF">JP32_00515</name>
</gene>
<dbReference type="Proteomes" id="UP000030526">
    <property type="component" value="Unassembled WGS sequence"/>
</dbReference>
<accession>A0A0A2YAQ3</accession>
<organism evidence="2 3">
    <name type="scientific">Gallibacterium anatis</name>
    <dbReference type="NCBI Taxonomy" id="750"/>
    <lineage>
        <taxon>Bacteria</taxon>
        <taxon>Pseudomonadati</taxon>
        <taxon>Pseudomonadota</taxon>
        <taxon>Gammaproteobacteria</taxon>
        <taxon>Pasteurellales</taxon>
        <taxon>Pasteurellaceae</taxon>
        <taxon>Gallibacterium</taxon>
    </lineage>
</organism>
<dbReference type="AlphaFoldDB" id="A0A0A2YAQ3"/>
<evidence type="ECO:0000313" key="3">
    <source>
        <dbReference type="Proteomes" id="UP000030526"/>
    </source>
</evidence>
<evidence type="ECO:0000313" key="2">
    <source>
        <dbReference type="EMBL" id="KGQ34474.1"/>
    </source>
</evidence>
<dbReference type="RefSeq" id="WP_039083210.1">
    <property type="nucleotide sequence ID" value="NZ_JPXS01000005.1"/>
</dbReference>
<comment type="caution">
    <text evidence="2">The sequence shown here is derived from an EMBL/GenBank/DDBJ whole genome shotgun (WGS) entry which is preliminary data.</text>
</comment>
<sequence>MAKIKKDRSIPKGKGKVGLSKASRSPNENNDKKPPIFSFHQIGKDYCLDSCQLEEKVALIETLHKLSQVTWQELRNSNRHGLGTEKIEHSSIKGCPVPNFIIEQNIPLLAFRFHGKKPMVGYRENQIYHILWLDRDFSLYNHGS</sequence>
<protein>
    <submittedName>
        <fullName evidence="2">Uncharacterized protein</fullName>
    </submittedName>
</protein>
<dbReference type="EMBL" id="JPXS01000005">
    <property type="protein sequence ID" value="KGQ34474.1"/>
    <property type="molecule type" value="Genomic_DNA"/>
</dbReference>
<feature type="region of interest" description="Disordered" evidence="1">
    <location>
        <begin position="1"/>
        <end position="35"/>
    </location>
</feature>
<reference evidence="2 3" key="1">
    <citation type="submission" date="2014-08" db="EMBL/GenBank/DDBJ databases">
        <title>Chaperone-usher fimbriae in a diverse selection of Gallibacterium genomes.</title>
        <authorList>
            <person name="Kudirkiene E."/>
            <person name="Bager R.J."/>
            <person name="Johnson T.J."/>
            <person name="Bojesen A.M."/>
        </authorList>
    </citation>
    <scope>NUCLEOTIDE SEQUENCE [LARGE SCALE GENOMIC DNA]</scope>
    <source>
        <strain evidence="2 3">20558/3kl.</strain>
    </source>
</reference>
<name>A0A0A2YAQ3_9PAST</name>
<proteinExistence type="predicted"/>
<evidence type="ECO:0000256" key="1">
    <source>
        <dbReference type="SAM" id="MobiDB-lite"/>
    </source>
</evidence>